<proteinExistence type="predicted"/>
<evidence type="ECO:0000256" key="2">
    <source>
        <dbReference type="SAM" id="MobiDB-lite"/>
    </source>
</evidence>
<feature type="region of interest" description="Disordered" evidence="2">
    <location>
        <begin position="495"/>
        <end position="514"/>
    </location>
</feature>
<dbReference type="Proteomes" id="UP001437256">
    <property type="component" value="Unassembled WGS sequence"/>
</dbReference>
<sequence>MDSSPSTGFVPGHGNVYLSNELTAYHHQTHEPHPLYPSTPRTYIDKQNMDNSSLYSFSSTPDTLAARHSQPTARAEREETHSPFICRLAVDDRQGDAILGLGPNSRGVSVSRSLQEMAVSSPSPAPGERAGFSVPICSFDPSAPHTPAQPASITVRPASATFSSRSSTPGSSWPFLWEEYIDGVLNKHHLAVESITSLHGFAKVAQHPNEVAADVGTRIDLYSLVLRQQETLNKMEKSLHDLPTLKRKVDEMEEKIAKAKFVVDKAVKEQIKSSIELQKQYGLHAGMSVEAHRKDITDAIKKIGSSVRDNLRRDFIASLQPGTSKTLDNLTTACGRKYQHNTATGRIDLNFNLVQRLYIVKNSEQIRLKEAVSVDDDDVGGLDDEENEDAAGFSAKRSRLTGTRSKDSDTGGGTSTGRTAHSDSFWYHVAEFLKQEQEFYKSKSYTSAEWKERMTWVLAQEADNMYEGLRRGTVIDPRDAEEQDDDVNGEAIRARSAAQPGLNSQNLHTLLPIA</sequence>
<keyword evidence="4" id="KW-1185">Reference proteome</keyword>
<reference evidence="3 4" key="1">
    <citation type="submission" date="2024-05" db="EMBL/GenBank/DDBJ databases">
        <title>A draft genome resource for the thread blight pathogen Marasmius tenuissimus strain MS-2.</title>
        <authorList>
            <person name="Yulfo-Soto G.E."/>
            <person name="Baruah I.K."/>
            <person name="Amoako-Attah I."/>
            <person name="Bukari Y."/>
            <person name="Meinhardt L.W."/>
            <person name="Bailey B.A."/>
            <person name="Cohen S.P."/>
        </authorList>
    </citation>
    <scope>NUCLEOTIDE SEQUENCE [LARGE SCALE GENOMIC DNA]</scope>
    <source>
        <strain evidence="3 4">MS-2</strain>
    </source>
</reference>
<comment type="caution">
    <text evidence="3">The sequence shown here is derived from an EMBL/GenBank/DDBJ whole genome shotgun (WGS) entry which is preliminary data.</text>
</comment>
<evidence type="ECO:0000313" key="3">
    <source>
        <dbReference type="EMBL" id="KAL0058922.1"/>
    </source>
</evidence>
<organism evidence="3 4">
    <name type="scientific">Marasmius tenuissimus</name>
    <dbReference type="NCBI Taxonomy" id="585030"/>
    <lineage>
        <taxon>Eukaryota</taxon>
        <taxon>Fungi</taxon>
        <taxon>Dikarya</taxon>
        <taxon>Basidiomycota</taxon>
        <taxon>Agaricomycotina</taxon>
        <taxon>Agaricomycetes</taxon>
        <taxon>Agaricomycetidae</taxon>
        <taxon>Agaricales</taxon>
        <taxon>Marasmiineae</taxon>
        <taxon>Marasmiaceae</taxon>
        <taxon>Marasmius</taxon>
    </lineage>
</organism>
<feature type="region of interest" description="Disordered" evidence="2">
    <location>
        <begin position="376"/>
        <end position="420"/>
    </location>
</feature>
<feature type="coiled-coil region" evidence="1">
    <location>
        <begin position="235"/>
        <end position="269"/>
    </location>
</feature>
<dbReference type="EMBL" id="JBBXMP010000262">
    <property type="protein sequence ID" value="KAL0058922.1"/>
    <property type="molecule type" value="Genomic_DNA"/>
</dbReference>
<accession>A0ABR2ZB84</accession>
<protein>
    <submittedName>
        <fullName evidence="3">Uncharacterized protein</fullName>
    </submittedName>
</protein>
<evidence type="ECO:0000313" key="4">
    <source>
        <dbReference type="Proteomes" id="UP001437256"/>
    </source>
</evidence>
<name>A0ABR2ZB84_9AGAR</name>
<keyword evidence="1" id="KW-0175">Coiled coil</keyword>
<feature type="compositionally biased region" description="Acidic residues" evidence="2">
    <location>
        <begin position="376"/>
        <end position="389"/>
    </location>
</feature>
<gene>
    <name evidence="3" type="ORF">AAF712_014365</name>
</gene>
<evidence type="ECO:0000256" key="1">
    <source>
        <dbReference type="SAM" id="Coils"/>
    </source>
</evidence>